<feature type="non-terminal residue" evidence="8">
    <location>
        <position position="60"/>
    </location>
</feature>
<evidence type="ECO:0000256" key="6">
    <source>
        <dbReference type="ARBA" id="ARBA00023136"/>
    </source>
</evidence>
<dbReference type="EMBL" id="UINC01083528">
    <property type="protein sequence ID" value="SVC29319.1"/>
    <property type="molecule type" value="Genomic_DNA"/>
</dbReference>
<keyword evidence="6 7" id="KW-0472">Membrane</keyword>
<gene>
    <name evidence="8" type="ORF">METZ01_LOCUS282173</name>
</gene>
<accession>A0A382KYB8</accession>
<dbReference type="Gene3D" id="1.10.357.140">
    <property type="entry name" value="UbiA prenyltransferase"/>
    <property type="match status" value="1"/>
</dbReference>
<dbReference type="Pfam" id="PF01040">
    <property type="entry name" value="UbiA"/>
    <property type="match status" value="1"/>
</dbReference>
<evidence type="ECO:0008006" key="9">
    <source>
        <dbReference type="Google" id="ProtNLM"/>
    </source>
</evidence>
<reference evidence="8" key="1">
    <citation type="submission" date="2018-05" db="EMBL/GenBank/DDBJ databases">
        <authorList>
            <person name="Lanie J.A."/>
            <person name="Ng W.-L."/>
            <person name="Kazmierczak K.M."/>
            <person name="Andrzejewski T.M."/>
            <person name="Davidsen T.M."/>
            <person name="Wayne K.J."/>
            <person name="Tettelin H."/>
            <person name="Glass J.I."/>
            <person name="Rusch D."/>
            <person name="Podicherti R."/>
            <person name="Tsui H.-C.T."/>
            <person name="Winkler M.E."/>
        </authorList>
    </citation>
    <scope>NUCLEOTIDE SEQUENCE</scope>
</reference>
<sequence length="60" mass="6469">MVLVTTILGFYLGGNVISSFRLLVVTLLGTGLCAGGAGALNHYLERDADMQMERTKNRPL</sequence>
<keyword evidence="2" id="KW-0808">Transferase</keyword>
<dbReference type="GO" id="GO:0008495">
    <property type="term" value="F:protoheme IX farnesyltransferase activity"/>
    <property type="evidence" value="ECO:0007669"/>
    <property type="project" value="InterPro"/>
</dbReference>
<dbReference type="InterPro" id="IPR000537">
    <property type="entry name" value="UbiA_prenyltransferase"/>
</dbReference>
<comment type="subcellular location">
    <subcellularLocation>
        <location evidence="1">Membrane</location>
        <topology evidence="1">Multi-pass membrane protein</topology>
    </subcellularLocation>
</comment>
<evidence type="ECO:0000256" key="5">
    <source>
        <dbReference type="ARBA" id="ARBA00023133"/>
    </source>
</evidence>
<evidence type="ECO:0000256" key="4">
    <source>
        <dbReference type="ARBA" id="ARBA00022989"/>
    </source>
</evidence>
<dbReference type="PANTHER" id="PTHR43448">
    <property type="entry name" value="PROTOHEME IX FARNESYLTRANSFERASE, MITOCHONDRIAL"/>
    <property type="match status" value="1"/>
</dbReference>
<keyword evidence="5" id="KW-0350">Heme biosynthesis</keyword>
<dbReference type="InterPro" id="IPR044878">
    <property type="entry name" value="UbiA_sf"/>
</dbReference>
<dbReference type="InterPro" id="IPR006369">
    <property type="entry name" value="Protohaem_IX_farnesylTrfase"/>
</dbReference>
<evidence type="ECO:0000256" key="1">
    <source>
        <dbReference type="ARBA" id="ARBA00004141"/>
    </source>
</evidence>
<organism evidence="8">
    <name type="scientific">marine metagenome</name>
    <dbReference type="NCBI Taxonomy" id="408172"/>
    <lineage>
        <taxon>unclassified sequences</taxon>
        <taxon>metagenomes</taxon>
        <taxon>ecological metagenomes</taxon>
    </lineage>
</organism>
<evidence type="ECO:0000256" key="3">
    <source>
        <dbReference type="ARBA" id="ARBA00022692"/>
    </source>
</evidence>
<evidence type="ECO:0000256" key="2">
    <source>
        <dbReference type="ARBA" id="ARBA00022679"/>
    </source>
</evidence>
<evidence type="ECO:0000256" key="7">
    <source>
        <dbReference type="SAM" id="Phobius"/>
    </source>
</evidence>
<keyword evidence="3 7" id="KW-0812">Transmembrane</keyword>
<evidence type="ECO:0000313" key="8">
    <source>
        <dbReference type="EMBL" id="SVC29319.1"/>
    </source>
</evidence>
<feature type="transmembrane region" description="Helical" evidence="7">
    <location>
        <begin position="20"/>
        <end position="44"/>
    </location>
</feature>
<dbReference type="GO" id="GO:0016020">
    <property type="term" value="C:membrane"/>
    <property type="evidence" value="ECO:0007669"/>
    <property type="project" value="UniProtKB-SubCell"/>
</dbReference>
<dbReference type="AlphaFoldDB" id="A0A382KYB8"/>
<protein>
    <recommendedName>
        <fullName evidence="9">Protoheme IX farnesyltransferase</fullName>
    </recommendedName>
</protein>
<proteinExistence type="predicted"/>
<name>A0A382KYB8_9ZZZZ</name>
<dbReference type="PANTHER" id="PTHR43448:SF2">
    <property type="entry name" value="PROTOHEME IX FARNESYLTRANSFERASE, MITOCHONDRIAL"/>
    <property type="match status" value="1"/>
</dbReference>
<keyword evidence="4 7" id="KW-1133">Transmembrane helix</keyword>
<dbReference type="GO" id="GO:0006783">
    <property type="term" value="P:heme biosynthetic process"/>
    <property type="evidence" value="ECO:0007669"/>
    <property type="project" value="UniProtKB-KW"/>
</dbReference>